<dbReference type="Pfam" id="PF07661">
    <property type="entry name" value="MORN_2"/>
    <property type="match status" value="2"/>
</dbReference>
<proteinExistence type="predicted"/>
<reference evidence="1" key="1">
    <citation type="submission" date="2020-01" db="EMBL/GenBank/DDBJ databases">
        <authorList>
            <person name="Meier V. D."/>
            <person name="Meier V D."/>
        </authorList>
    </citation>
    <scope>NUCLEOTIDE SEQUENCE</scope>
    <source>
        <strain evidence="1">HLG_WM_MAG_10</strain>
    </source>
</reference>
<organism evidence="1">
    <name type="scientific">uncultured Aureispira sp</name>
    <dbReference type="NCBI Taxonomy" id="1331704"/>
    <lineage>
        <taxon>Bacteria</taxon>
        <taxon>Pseudomonadati</taxon>
        <taxon>Bacteroidota</taxon>
        <taxon>Saprospiria</taxon>
        <taxon>Saprospirales</taxon>
        <taxon>Saprospiraceae</taxon>
        <taxon>Aureispira</taxon>
        <taxon>environmental samples</taxon>
    </lineage>
</organism>
<evidence type="ECO:0008006" key="2">
    <source>
        <dbReference type="Google" id="ProtNLM"/>
    </source>
</evidence>
<sequence length="232" mass="26548">MKQLTKLLLGVWFALCLHSCHTKVVTVRYEKRVVERYQVLTESNVRHGYYKIYHNNGNVALEHTYHHGALSGLEKIFHEDGSLSGNLMLKNGKYEGFFTYYHPEGMVKQKGYYKKNVMDGELCSYYMDGTLKECVTMKNNVEQGPFREYASNGVLVRKGSYTSILGDKEGLEDGLIYEYDSETRKLLAKKRCKEGFCCSIWELGKGYLKANTSICDEIMNGTTEKSNMLGSE</sequence>
<dbReference type="EMBL" id="CACVAQ010000306">
    <property type="protein sequence ID" value="CAA6821952.1"/>
    <property type="molecule type" value="Genomic_DNA"/>
</dbReference>
<dbReference type="SUPFAM" id="SSF82185">
    <property type="entry name" value="Histone H3 K4-specific methyltransferase SET7/9 N-terminal domain"/>
    <property type="match status" value="1"/>
</dbReference>
<evidence type="ECO:0000313" key="1">
    <source>
        <dbReference type="EMBL" id="CAA6821952.1"/>
    </source>
</evidence>
<gene>
    <name evidence="1" type="ORF">HELGO_WM45983</name>
</gene>
<dbReference type="InterPro" id="IPR011652">
    <property type="entry name" value="MORN_2"/>
</dbReference>
<dbReference type="Gene3D" id="2.20.110.10">
    <property type="entry name" value="Histone H3 K4-specific methyltransferase SET7/9 N-terminal domain"/>
    <property type="match status" value="1"/>
</dbReference>
<protein>
    <recommendedName>
        <fullName evidence="2">Toxin-antitoxin system YwqK family antitoxin</fullName>
    </recommendedName>
</protein>
<dbReference type="Gene3D" id="3.90.930.1">
    <property type="match status" value="1"/>
</dbReference>
<name>A0A6S6TM35_9BACT</name>
<accession>A0A6S6TM35</accession>
<dbReference type="AlphaFoldDB" id="A0A6S6TM35"/>